<dbReference type="InterPro" id="IPR019363">
    <property type="entry name" value="LDAH"/>
</dbReference>
<comment type="subcellular location">
    <subcellularLocation>
        <location evidence="1">Lipid droplet</location>
    </subcellularLocation>
</comment>
<organism evidence="5 6">
    <name type="scientific">Rhizophagus irregularis (strain DAOM 197198w)</name>
    <name type="common">Glomus intraradices</name>
    <dbReference type="NCBI Taxonomy" id="1432141"/>
    <lineage>
        <taxon>Eukaryota</taxon>
        <taxon>Fungi</taxon>
        <taxon>Fungi incertae sedis</taxon>
        <taxon>Mucoromycota</taxon>
        <taxon>Glomeromycotina</taxon>
        <taxon>Glomeromycetes</taxon>
        <taxon>Glomerales</taxon>
        <taxon>Glomeraceae</taxon>
        <taxon>Rhizophagus</taxon>
    </lineage>
</organism>
<evidence type="ECO:0000313" key="5">
    <source>
        <dbReference type="EMBL" id="EXX61920.1"/>
    </source>
</evidence>
<comment type="caution">
    <text evidence="5">The sequence shown here is derived from an EMBL/GenBank/DDBJ whole genome shotgun (WGS) entry which is preliminary data.</text>
</comment>
<dbReference type="InterPro" id="IPR029058">
    <property type="entry name" value="AB_hydrolase_fold"/>
</dbReference>
<dbReference type="HOGENOM" id="CLU_018394_2_1_1"/>
<proteinExistence type="inferred from homology"/>
<evidence type="ECO:0000256" key="4">
    <source>
        <dbReference type="ARBA" id="ARBA00022801"/>
    </source>
</evidence>
<dbReference type="OrthoDB" id="448051at2759"/>
<dbReference type="Proteomes" id="UP000022910">
    <property type="component" value="Unassembled WGS sequence"/>
</dbReference>
<reference evidence="5 6" key="1">
    <citation type="submission" date="2014-02" db="EMBL/GenBank/DDBJ databases">
        <title>Single nucleus genome sequencing reveals high similarity among nuclei of an endomycorrhizal fungus.</title>
        <authorList>
            <person name="Lin K."/>
            <person name="Geurts R."/>
            <person name="Zhang Z."/>
            <person name="Limpens E."/>
            <person name="Saunders D.G."/>
            <person name="Mu D."/>
            <person name="Pang E."/>
            <person name="Cao H."/>
            <person name="Cha H."/>
            <person name="Lin T."/>
            <person name="Zhou Q."/>
            <person name="Shang Y."/>
            <person name="Li Y."/>
            <person name="Ivanov S."/>
            <person name="Sharma T."/>
            <person name="Velzen R.V."/>
            <person name="Ruijter N.D."/>
            <person name="Aanen D.K."/>
            <person name="Win J."/>
            <person name="Kamoun S."/>
            <person name="Bisseling T."/>
            <person name="Huang S."/>
        </authorList>
    </citation>
    <scope>NUCLEOTIDE SEQUENCE [LARGE SCALE GENOMIC DNA]</scope>
    <source>
        <strain evidence="6">DAOM197198w</strain>
    </source>
</reference>
<keyword evidence="4" id="KW-0378">Hydrolase</keyword>
<dbReference type="AlphaFoldDB" id="A0A015J590"/>
<dbReference type="GO" id="GO:0005811">
    <property type="term" value="C:lipid droplet"/>
    <property type="evidence" value="ECO:0007669"/>
    <property type="project" value="UniProtKB-SubCell"/>
</dbReference>
<evidence type="ECO:0000256" key="3">
    <source>
        <dbReference type="ARBA" id="ARBA00022677"/>
    </source>
</evidence>
<dbReference type="OMA" id="WVPVSYY"/>
<dbReference type="PANTHER" id="PTHR13390">
    <property type="entry name" value="LIPASE"/>
    <property type="match status" value="1"/>
</dbReference>
<dbReference type="GO" id="GO:0019915">
    <property type="term" value="P:lipid storage"/>
    <property type="evidence" value="ECO:0007669"/>
    <property type="project" value="InterPro"/>
</dbReference>
<dbReference type="Gene3D" id="3.40.50.1820">
    <property type="entry name" value="alpha/beta hydrolase"/>
    <property type="match status" value="1"/>
</dbReference>
<evidence type="ECO:0008006" key="7">
    <source>
        <dbReference type="Google" id="ProtNLM"/>
    </source>
</evidence>
<protein>
    <recommendedName>
        <fullName evidence="7">Alpha/beta-hydrolase</fullName>
    </recommendedName>
</protein>
<dbReference type="PANTHER" id="PTHR13390:SF0">
    <property type="entry name" value="LIPID DROPLET-ASSOCIATED HYDROLASE"/>
    <property type="match status" value="1"/>
</dbReference>
<dbReference type="SUPFAM" id="SSF53474">
    <property type="entry name" value="alpha/beta-Hydrolases"/>
    <property type="match status" value="1"/>
</dbReference>
<evidence type="ECO:0000256" key="2">
    <source>
        <dbReference type="ARBA" id="ARBA00008300"/>
    </source>
</evidence>
<sequence length="338" mass="38652">MSIAEPIHVNELPKPGEISRLKDNYIEGEPLKLILQDEQHLTETLWWPSKSNDENYILFVIPGNPGVIDYYVEFLSTVHNELGKKIDIVGASMLGHSYGPHNLGLKNLYSLQDQIDHKIQFIDKLKSRFTSQGDEKQPKFIICGHSIGAYIGAQVLKARPNHGIEMVYSLYPTLQHIVKTPNGIMMNFLFNERPRSLAASFVSNLRYFIPPTFFKFLVSSLTRQKESMLNITLSALLHGHVVENTLYMASSEMETVCELDEEFYRENLGKFIFYFSEGDKWAPLEHYEDMKKRFPEGKVLLCEKNTPHAFVLSHGDIIGKIVAGWIVSKTTRDLTIDN</sequence>
<keyword evidence="3" id="KW-0551">Lipid droplet</keyword>
<accession>A0A015J590</accession>
<gene>
    <name evidence="5" type="ORF">RirG_166660</name>
</gene>
<dbReference type="EMBL" id="JEMT01024955">
    <property type="protein sequence ID" value="EXX61920.1"/>
    <property type="molecule type" value="Genomic_DNA"/>
</dbReference>
<evidence type="ECO:0000313" key="6">
    <source>
        <dbReference type="Proteomes" id="UP000022910"/>
    </source>
</evidence>
<dbReference type="GO" id="GO:0016298">
    <property type="term" value="F:lipase activity"/>
    <property type="evidence" value="ECO:0007669"/>
    <property type="project" value="InterPro"/>
</dbReference>
<dbReference type="Pfam" id="PF10230">
    <property type="entry name" value="LIDHydrolase"/>
    <property type="match status" value="1"/>
</dbReference>
<comment type="similarity">
    <text evidence="2">Belongs to the AB hydrolase superfamily. LDAH family.</text>
</comment>
<keyword evidence="6" id="KW-1185">Reference proteome</keyword>
<evidence type="ECO:0000256" key="1">
    <source>
        <dbReference type="ARBA" id="ARBA00004502"/>
    </source>
</evidence>
<name>A0A015J590_RHIIW</name>